<evidence type="ECO:0000313" key="3">
    <source>
        <dbReference type="Proteomes" id="UP000339690"/>
    </source>
</evidence>
<dbReference type="RefSeq" id="WP_153790109.1">
    <property type="nucleotide sequence ID" value="NZ_CP045915.1"/>
</dbReference>
<evidence type="ECO:0000259" key="1">
    <source>
        <dbReference type="Pfam" id="PF17137"/>
    </source>
</evidence>
<dbReference type="Gene3D" id="2.60.40.1180">
    <property type="entry name" value="Golgi alpha-mannosidase II"/>
    <property type="match status" value="1"/>
</dbReference>
<protein>
    <submittedName>
        <fullName evidence="2">DUF5110 domain-containing protein</fullName>
    </submittedName>
</protein>
<dbReference type="KEGG" id="grc:GI584_02295"/>
<dbReference type="Proteomes" id="UP000339690">
    <property type="component" value="Chromosome"/>
</dbReference>
<reference evidence="2 3" key="1">
    <citation type="submission" date="2019-11" db="EMBL/GenBank/DDBJ databases">
        <title>Gracilibacillus salitolerans sp. nov., a moderate halophile isolated from a saline soil in northwest China.</title>
        <authorList>
            <person name="Gan L."/>
        </authorList>
    </citation>
    <scope>NUCLEOTIDE SEQUENCE [LARGE SCALE GENOMIC DNA]</scope>
    <source>
        <strain evidence="2 3">SCU50</strain>
    </source>
</reference>
<dbReference type="InterPro" id="IPR033403">
    <property type="entry name" value="DUF5110"/>
</dbReference>
<proteinExistence type="predicted"/>
<gene>
    <name evidence="2" type="ORF">GI584_02295</name>
</gene>
<name>A0A5Q2TDX7_9BACI</name>
<keyword evidence="3" id="KW-1185">Reference proteome</keyword>
<evidence type="ECO:0000313" key="2">
    <source>
        <dbReference type="EMBL" id="QGH32949.1"/>
    </source>
</evidence>
<dbReference type="InterPro" id="IPR013780">
    <property type="entry name" value="Glyco_hydro_b"/>
</dbReference>
<dbReference type="Pfam" id="PF17137">
    <property type="entry name" value="DUF5110"/>
    <property type="match status" value="1"/>
</dbReference>
<sequence>MPLYVRAGSIVPIGPTIQYTSEGTSLPVEIHVYKGNDGSFLWYDDEGDNYNYEKGAYSTISLHWEDENNHLVIEARQGTYPSMKTSTELVLTIISGEGENVAQKEITYW</sequence>
<dbReference type="AlphaFoldDB" id="A0A5Q2TDX7"/>
<accession>A0A5Q2TDX7</accession>
<dbReference type="EMBL" id="CP045915">
    <property type="protein sequence ID" value="QGH32949.1"/>
    <property type="molecule type" value="Genomic_DNA"/>
</dbReference>
<organism evidence="2 3">
    <name type="scientific">Gracilibacillus salitolerans</name>
    <dbReference type="NCBI Taxonomy" id="2663022"/>
    <lineage>
        <taxon>Bacteria</taxon>
        <taxon>Bacillati</taxon>
        <taxon>Bacillota</taxon>
        <taxon>Bacilli</taxon>
        <taxon>Bacillales</taxon>
        <taxon>Bacillaceae</taxon>
        <taxon>Gracilibacillus</taxon>
    </lineage>
</organism>
<feature type="domain" description="DUF5110" evidence="1">
    <location>
        <begin position="27"/>
        <end position="94"/>
    </location>
</feature>